<dbReference type="OrthoDB" id="9782229at2"/>
<evidence type="ECO:0000256" key="3">
    <source>
        <dbReference type="ARBA" id="ARBA00023237"/>
    </source>
</evidence>
<comment type="caution">
    <text evidence="6">The sequence shown here is derived from an EMBL/GenBank/DDBJ whole genome shotgun (WGS) entry which is preliminary data.</text>
</comment>
<dbReference type="GO" id="GO:0009279">
    <property type="term" value="C:cell outer membrane"/>
    <property type="evidence" value="ECO:0007669"/>
    <property type="project" value="UniProtKB-SubCell"/>
</dbReference>
<organism evidence="6 7">
    <name type="scientific">Nonlabens agnitus</name>
    <dbReference type="NCBI Taxonomy" id="870484"/>
    <lineage>
        <taxon>Bacteria</taxon>
        <taxon>Pseudomonadati</taxon>
        <taxon>Bacteroidota</taxon>
        <taxon>Flavobacteriia</taxon>
        <taxon>Flavobacteriales</taxon>
        <taxon>Flavobacteriaceae</taxon>
        <taxon>Nonlabens</taxon>
    </lineage>
</organism>
<dbReference type="InterPro" id="IPR036737">
    <property type="entry name" value="OmpA-like_sf"/>
</dbReference>
<dbReference type="Pfam" id="PF00691">
    <property type="entry name" value="OmpA"/>
    <property type="match status" value="2"/>
</dbReference>
<dbReference type="SUPFAM" id="SSF103088">
    <property type="entry name" value="OmpA-like"/>
    <property type="match status" value="2"/>
</dbReference>
<evidence type="ECO:0000313" key="6">
    <source>
        <dbReference type="EMBL" id="PRP67742.1"/>
    </source>
</evidence>
<evidence type="ECO:0000313" key="7">
    <source>
        <dbReference type="Proteomes" id="UP000239532"/>
    </source>
</evidence>
<dbReference type="InterPro" id="IPR050330">
    <property type="entry name" value="Bact_OuterMem_StrucFunc"/>
</dbReference>
<sequence>MKHLATYLFTICFVATTAAQLTVQHSIYFDLDKYDFKSSELQAFESFFNDLIYLPILEVEILGYCDDRGTLEYNQKLSENRVETVAMWLLDHDINMMNIYKQVAGKGEIALADASNRMEIIQTRARNRRVDVTFTLQEPAASRLAMRTLQKSQLTPDQKAVIDEYEEKVIYQVRKKKSSADLITIDDLEEYIEVPTSISPPVNGREEPFRSLLRKNIETDEVIILKDIHFLRGRSTLNPESIPLMKRVIEILVARPNIHFEIRGHVCCINPMFDDALDRNTMRSDLSYARAKLIYNILSEYGVDPSRMSFAGYGRTKPLGGSDKDDRRVELYITKVD</sequence>
<gene>
    <name evidence="6" type="ORF">BST86_11885</name>
</gene>
<feature type="domain" description="OmpA-like" evidence="5">
    <location>
        <begin position="16"/>
        <end position="138"/>
    </location>
</feature>
<dbReference type="InterPro" id="IPR006664">
    <property type="entry name" value="OMP_bac"/>
</dbReference>
<accession>A0A2S9WW85</accession>
<evidence type="ECO:0000259" key="5">
    <source>
        <dbReference type="PROSITE" id="PS51123"/>
    </source>
</evidence>
<dbReference type="PROSITE" id="PS51123">
    <property type="entry name" value="OMPA_2"/>
    <property type="match status" value="2"/>
</dbReference>
<dbReference type="RefSeq" id="WP_105983444.1">
    <property type="nucleotide sequence ID" value="NZ_MQUC01000003.1"/>
</dbReference>
<protein>
    <recommendedName>
        <fullName evidence="5">OmpA-like domain-containing protein</fullName>
    </recommendedName>
</protein>
<comment type="subcellular location">
    <subcellularLocation>
        <location evidence="1">Cell outer membrane</location>
    </subcellularLocation>
</comment>
<dbReference type="PANTHER" id="PTHR30329">
    <property type="entry name" value="STATOR ELEMENT OF FLAGELLAR MOTOR COMPLEX"/>
    <property type="match status" value="1"/>
</dbReference>
<dbReference type="PANTHER" id="PTHR30329:SF21">
    <property type="entry name" value="LIPOPROTEIN YIAD-RELATED"/>
    <property type="match status" value="1"/>
</dbReference>
<dbReference type="Proteomes" id="UP000239532">
    <property type="component" value="Unassembled WGS sequence"/>
</dbReference>
<keyword evidence="3" id="KW-0998">Cell outer membrane</keyword>
<evidence type="ECO:0000256" key="2">
    <source>
        <dbReference type="ARBA" id="ARBA00023136"/>
    </source>
</evidence>
<reference evidence="6 7" key="1">
    <citation type="submission" date="2016-11" db="EMBL/GenBank/DDBJ databases">
        <title>Trade-off between light-utilization and light-protection in marine flavobacteria.</title>
        <authorList>
            <person name="Kumagai Y."/>
        </authorList>
    </citation>
    <scope>NUCLEOTIDE SEQUENCE [LARGE SCALE GENOMIC DNA]</scope>
    <source>
        <strain evidence="6 7">JCM 17109</strain>
    </source>
</reference>
<dbReference type="EMBL" id="MQUC01000003">
    <property type="protein sequence ID" value="PRP67742.1"/>
    <property type="molecule type" value="Genomic_DNA"/>
</dbReference>
<feature type="domain" description="OmpA-like" evidence="5">
    <location>
        <begin position="218"/>
        <end position="337"/>
    </location>
</feature>
<dbReference type="PRINTS" id="PR01021">
    <property type="entry name" value="OMPADOMAIN"/>
</dbReference>
<evidence type="ECO:0000256" key="1">
    <source>
        <dbReference type="ARBA" id="ARBA00004442"/>
    </source>
</evidence>
<proteinExistence type="predicted"/>
<keyword evidence="2 4" id="KW-0472">Membrane</keyword>
<dbReference type="Gene3D" id="3.30.1330.60">
    <property type="entry name" value="OmpA-like domain"/>
    <property type="match status" value="2"/>
</dbReference>
<evidence type="ECO:0000256" key="4">
    <source>
        <dbReference type="PROSITE-ProRule" id="PRU00473"/>
    </source>
</evidence>
<dbReference type="AlphaFoldDB" id="A0A2S9WW85"/>
<keyword evidence="7" id="KW-1185">Reference proteome</keyword>
<name>A0A2S9WW85_9FLAO</name>
<dbReference type="InterPro" id="IPR006665">
    <property type="entry name" value="OmpA-like"/>
</dbReference>
<dbReference type="CDD" id="cd07185">
    <property type="entry name" value="OmpA_C-like"/>
    <property type="match status" value="2"/>
</dbReference>